<gene>
    <name evidence="1" type="ORF">SK128_003783</name>
</gene>
<protein>
    <submittedName>
        <fullName evidence="1">Uncharacterized protein</fullName>
    </submittedName>
</protein>
<organism evidence="1 2">
    <name type="scientific">Halocaridina rubra</name>
    <name type="common">Hawaiian red shrimp</name>
    <dbReference type="NCBI Taxonomy" id="373956"/>
    <lineage>
        <taxon>Eukaryota</taxon>
        <taxon>Metazoa</taxon>
        <taxon>Ecdysozoa</taxon>
        <taxon>Arthropoda</taxon>
        <taxon>Crustacea</taxon>
        <taxon>Multicrustacea</taxon>
        <taxon>Malacostraca</taxon>
        <taxon>Eumalacostraca</taxon>
        <taxon>Eucarida</taxon>
        <taxon>Decapoda</taxon>
        <taxon>Pleocyemata</taxon>
        <taxon>Caridea</taxon>
        <taxon>Atyoidea</taxon>
        <taxon>Atyidae</taxon>
        <taxon>Halocaridina</taxon>
    </lineage>
</organism>
<sequence>MDDISAAHQIINDIILEKYPDDSLDEDCTISVRSSFHSLNNSNQVVTDSLESGLQLASVRQDLACLTKKIDSAKLSEASSELTHPDIINKHIAWSEEAGKHLQSISENNDLLTNHLQQPFVVNYLTMHFQYHRKLITLVEELQNILSNSEEYTELVRNHANNSILQILDSFINNTAKSMAEIRNTIDGIVSLQTVIQETSSCRTPDSSSVP</sequence>
<dbReference type="GO" id="GO:0007098">
    <property type="term" value="P:centrosome cycle"/>
    <property type="evidence" value="ECO:0007669"/>
    <property type="project" value="TreeGrafter"/>
</dbReference>
<proteinExistence type="predicted"/>
<keyword evidence="2" id="KW-1185">Reference proteome</keyword>
<evidence type="ECO:0000313" key="2">
    <source>
        <dbReference type="Proteomes" id="UP001381693"/>
    </source>
</evidence>
<comment type="caution">
    <text evidence="1">The sequence shown here is derived from an EMBL/GenBank/DDBJ whole genome shotgun (WGS) entry which is preliminary data.</text>
</comment>
<dbReference type="PANTHER" id="PTHR16039">
    <property type="entry name" value="HAUS AUGMIN-LIKE COMPLEX SUBUNIT 2"/>
    <property type="match status" value="1"/>
</dbReference>
<dbReference type="InterPro" id="IPR028346">
    <property type="entry name" value="HAUS2"/>
</dbReference>
<dbReference type="Pfam" id="PF15003">
    <property type="entry name" value="HAUS2"/>
    <property type="match status" value="1"/>
</dbReference>
<dbReference type="Proteomes" id="UP001381693">
    <property type="component" value="Unassembled WGS sequence"/>
</dbReference>
<dbReference type="GO" id="GO:0051225">
    <property type="term" value="P:spindle assembly"/>
    <property type="evidence" value="ECO:0007669"/>
    <property type="project" value="InterPro"/>
</dbReference>
<evidence type="ECO:0000313" key="1">
    <source>
        <dbReference type="EMBL" id="KAK7067739.1"/>
    </source>
</evidence>
<dbReference type="GO" id="GO:0070652">
    <property type="term" value="C:HAUS complex"/>
    <property type="evidence" value="ECO:0007669"/>
    <property type="project" value="TreeGrafter"/>
</dbReference>
<dbReference type="EMBL" id="JAXCGZ010017777">
    <property type="protein sequence ID" value="KAK7067739.1"/>
    <property type="molecule type" value="Genomic_DNA"/>
</dbReference>
<dbReference type="GO" id="GO:1990498">
    <property type="term" value="C:mitotic spindle microtubule"/>
    <property type="evidence" value="ECO:0007669"/>
    <property type="project" value="TreeGrafter"/>
</dbReference>
<reference evidence="1 2" key="1">
    <citation type="submission" date="2023-11" db="EMBL/GenBank/DDBJ databases">
        <title>Halocaridina rubra genome assembly.</title>
        <authorList>
            <person name="Smith C."/>
        </authorList>
    </citation>
    <scope>NUCLEOTIDE SEQUENCE [LARGE SCALE GENOMIC DNA]</scope>
    <source>
        <strain evidence="1">EP-1</strain>
        <tissue evidence="1">Whole</tissue>
    </source>
</reference>
<name>A0AAN8WUN6_HALRR</name>
<dbReference type="GO" id="GO:0007020">
    <property type="term" value="P:microtubule nucleation"/>
    <property type="evidence" value="ECO:0007669"/>
    <property type="project" value="TreeGrafter"/>
</dbReference>
<dbReference type="PANTHER" id="PTHR16039:SF1">
    <property type="entry name" value="HAUS AUGMIN-LIKE COMPLEX SUBUNIT 2"/>
    <property type="match status" value="1"/>
</dbReference>
<accession>A0AAN8WUN6</accession>
<dbReference type="GO" id="GO:0005813">
    <property type="term" value="C:centrosome"/>
    <property type="evidence" value="ECO:0007669"/>
    <property type="project" value="TreeGrafter"/>
</dbReference>
<dbReference type="AlphaFoldDB" id="A0AAN8WUN6"/>